<dbReference type="CDD" id="cd00609">
    <property type="entry name" value="AAT_like"/>
    <property type="match status" value="1"/>
</dbReference>
<keyword evidence="3" id="KW-0663">Pyridoxal phosphate</keyword>
<dbReference type="EMBL" id="CP067089">
    <property type="protein sequence ID" value="QQO11066.1"/>
    <property type="molecule type" value="Genomic_DNA"/>
</dbReference>
<proteinExistence type="inferred from homology"/>
<evidence type="ECO:0000256" key="5">
    <source>
        <dbReference type="ARBA" id="ARBA00037974"/>
    </source>
</evidence>
<keyword evidence="4" id="KW-0456">Lyase</keyword>
<dbReference type="GO" id="GO:0030170">
    <property type="term" value="F:pyridoxal phosphate binding"/>
    <property type="evidence" value="ECO:0007669"/>
    <property type="project" value="InterPro"/>
</dbReference>
<evidence type="ECO:0000313" key="8">
    <source>
        <dbReference type="Proteomes" id="UP000595917"/>
    </source>
</evidence>
<dbReference type="Gene3D" id="3.90.1150.10">
    <property type="entry name" value="Aspartate Aminotransferase, domain 1"/>
    <property type="match status" value="1"/>
</dbReference>
<dbReference type="AlphaFoldDB" id="A0A7T7XRB4"/>
<accession>A0A7T7XRB4</accession>
<dbReference type="NCBIfam" id="TIGR04350">
    <property type="entry name" value="C_S_lyase_PatB"/>
    <property type="match status" value="1"/>
</dbReference>
<dbReference type="PANTHER" id="PTHR43525:SF1">
    <property type="entry name" value="PROTEIN MALY"/>
    <property type="match status" value="1"/>
</dbReference>
<comment type="similarity">
    <text evidence="5">Belongs to the class-II pyridoxal-phosphate-dependent aminotransferase family. MalY/PatB cystathionine beta-lyase subfamily.</text>
</comment>
<dbReference type="SUPFAM" id="SSF53383">
    <property type="entry name" value="PLP-dependent transferases"/>
    <property type="match status" value="1"/>
</dbReference>
<organism evidence="7 8">
    <name type="scientific">Breznakiella homolactica</name>
    <dbReference type="NCBI Taxonomy" id="2798577"/>
    <lineage>
        <taxon>Bacteria</taxon>
        <taxon>Pseudomonadati</taxon>
        <taxon>Spirochaetota</taxon>
        <taxon>Spirochaetia</taxon>
        <taxon>Spirochaetales</taxon>
        <taxon>Breznakiellaceae</taxon>
        <taxon>Breznakiella</taxon>
    </lineage>
</organism>
<dbReference type="Proteomes" id="UP000595917">
    <property type="component" value="Chromosome"/>
</dbReference>
<evidence type="ECO:0000256" key="4">
    <source>
        <dbReference type="ARBA" id="ARBA00023239"/>
    </source>
</evidence>
<evidence type="ECO:0000259" key="6">
    <source>
        <dbReference type="Pfam" id="PF00155"/>
    </source>
</evidence>
<dbReference type="KEGG" id="bhc:JFL75_09160"/>
<comment type="cofactor">
    <cofactor evidence="1">
        <name>pyridoxal 5'-phosphate</name>
        <dbReference type="ChEBI" id="CHEBI:597326"/>
    </cofactor>
</comment>
<gene>
    <name evidence="7" type="ORF">JFL75_09160</name>
</gene>
<sequence length="401" mass="43981">MDFDTVINRRGTGSIKWDSLHEAPGKPDVIPLWVADMDFASPPEMVTKIQERAAHPIYGYMADPPGFFEALRDWYRGQYGVDLEPESLLSGPGTVPSMGILVRTFSEPGDSILVPTPVYYPFYTAVESNGRRILEVPLTLNGNGRLEFSADRVEAVLSGAREKGIRVPMLMFCSPHNPGGTVWKKDELESILALAKKYDMVAACDEIHGDFVHTPGGFVSMADFPEFADRVVVFSGANKTFNLGGLHVSHFVARDENLRERIREGLKAAGHSVANIFSVIAVENAYRYGAPWLAELKPYLLGNIDAAVEKINREIPGVRAYRPEGTYLIWADASELVSAAGYAGDMELCAALEEEGRVKFTQGSLFGAGGRGFIRINTACPRSLLMEGLDRLNAWASARMG</sequence>
<name>A0A7T7XRB4_9SPIR</name>
<evidence type="ECO:0000256" key="3">
    <source>
        <dbReference type="ARBA" id="ARBA00022898"/>
    </source>
</evidence>
<dbReference type="InterPro" id="IPR051798">
    <property type="entry name" value="Class-II_PLP-Dep_Aminotrans"/>
</dbReference>
<dbReference type="InterPro" id="IPR004839">
    <property type="entry name" value="Aminotransferase_I/II_large"/>
</dbReference>
<dbReference type="InterPro" id="IPR027619">
    <property type="entry name" value="C-S_lyase_PatB-like"/>
</dbReference>
<dbReference type="InterPro" id="IPR015424">
    <property type="entry name" value="PyrdxlP-dep_Trfase"/>
</dbReference>
<dbReference type="PANTHER" id="PTHR43525">
    <property type="entry name" value="PROTEIN MALY"/>
    <property type="match status" value="1"/>
</dbReference>
<dbReference type="Pfam" id="PF00155">
    <property type="entry name" value="Aminotran_1_2"/>
    <property type="match status" value="1"/>
</dbReference>
<dbReference type="InterPro" id="IPR015421">
    <property type="entry name" value="PyrdxlP-dep_Trfase_major"/>
</dbReference>
<dbReference type="GO" id="GO:0047804">
    <property type="term" value="F:cysteine-S-conjugate beta-lyase activity"/>
    <property type="evidence" value="ECO:0007669"/>
    <property type="project" value="UniProtKB-EC"/>
</dbReference>
<reference evidence="7" key="1">
    <citation type="submission" date="2021-01" db="EMBL/GenBank/DDBJ databases">
        <title>Description of Breznakiella homolactica.</title>
        <authorList>
            <person name="Song Y."/>
            <person name="Brune A."/>
        </authorList>
    </citation>
    <scope>NUCLEOTIDE SEQUENCE</scope>
    <source>
        <strain evidence="7">RmG30</strain>
    </source>
</reference>
<dbReference type="InterPro" id="IPR015422">
    <property type="entry name" value="PyrdxlP-dep_Trfase_small"/>
</dbReference>
<dbReference type="GO" id="GO:0008483">
    <property type="term" value="F:transaminase activity"/>
    <property type="evidence" value="ECO:0007669"/>
    <property type="project" value="UniProtKB-KW"/>
</dbReference>
<dbReference type="RefSeq" id="WP_215628375.1">
    <property type="nucleotide sequence ID" value="NZ_CP067089.2"/>
</dbReference>
<evidence type="ECO:0000313" key="7">
    <source>
        <dbReference type="EMBL" id="QQO11066.1"/>
    </source>
</evidence>
<evidence type="ECO:0000256" key="1">
    <source>
        <dbReference type="ARBA" id="ARBA00001933"/>
    </source>
</evidence>
<keyword evidence="7" id="KW-0032">Aminotransferase</keyword>
<protein>
    <recommendedName>
        <fullName evidence="2">cysteine-S-conjugate beta-lyase</fullName>
        <ecNumber evidence="2">4.4.1.13</ecNumber>
    </recommendedName>
</protein>
<keyword evidence="7" id="KW-0808">Transferase</keyword>
<keyword evidence="8" id="KW-1185">Reference proteome</keyword>
<evidence type="ECO:0000256" key="2">
    <source>
        <dbReference type="ARBA" id="ARBA00012224"/>
    </source>
</evidence>
<dbReference type="Gene3D" id="3.40.640.10">
    <property type="entry name" value="Type I PLP-dependent aspartate aminotransferase-like (Major domain)"/>
    <property type="match status" value="1"/>
</dbReference>
<dbReference type="EC" id="4.4.1.13" evidence="2"/>
<feature type="domain" description="Aminotransferase class I/classII large" evidence="6">
    <location>
        <begin position="28"/>
        <end position="391"/>
    </location>
</feature>